<protein>
    <submittedName>
        <fullName evidence="2">Phosphoesterase, dhha1</fullName>
    </submittedName>
</protein>
<dbReference type="AlphaFoldDB" id="A0A0G1QDA3"/>
<feature type="domain" description="DHHA1" evidence="1">
    <location>
        <begin position="216"/>
        <end position="273"/>
    </location>
</feature>
<gene>
    <name evidence="2" type="ORF">UX22_C0004G0049</name>
</gene>
<dbReference type="Gene3D" id="3.10.310.30">
    <property type="match status" value="1"/>
</dbReference>
<evidence type="ECO:0000313" key="3">
    <source>
        <dbReference type="Proteomes" id="UP000034727"/>
    </source>
</evidence>
<dbReference type="InterPro" id="IPR038763">
    <property type="entry name" value="DHH_sf"/>
</dbReference>
<dbReference type="PANTHER" id="PTHR42146">
    <property type="entry name" value="3',5'-CYCLIC-NUCLEOTIDE PHOSPHODIESTERASE"/>
    <property type="match status" value="1"/>
</dbReference>
<dbReference type="GO" id="GO:0003676">
    <property type="term" value="F:nucleic acid binding"/>
    <property type="evidence" value="ECO:0007669"/>
    <property type="project" value="InterPro"/>
</dbReference>
<organism evidence="2 3">
    <name type="scientific">Candidatus Jorgensenbacteria bacterium GW2011_GWA2_45_9</name>
    <dbReference type="NCBI Taxonomy" id="1618663"/>
    <lineage>
        <taxon>Bacteria</taxon>
        <taxon>Candidatus Joergenseniibacteriota</taxon>
    </lineage>
</organism>
<dbReference type="InterPro" id="IPR052968">
    <property type="entry name" value="Nucleotide_metab_enz"/>
</dbReference>
<name>A0A0G1QDA3_9BACT</name>
<evidence type="ECO:0000313" key="2">
    <source>
        <dbReference type="EMBL" id="KKU15728.1"/>
    </source>
</evidence>
<dbReference type="InterPro" id="IPR003156">
    <property type="entry name" value="DHHA1_dom"/>
</dbReference>
<sequence length="278" mass="31286">MKKILVLYHKDCPDGFGGAFAVWKKFGNKAEYLAANPSDDKFPIKYPNGKEIYIIDIGYSEKVLRELIKVNKSVVVIDHHISRKNDLEKFKQNVFDNNHSGSVLAWKYFHTRKNIPKLLLCIEDRDLWKLKIRNAREIISTLRLVGYDFKKWDAFSRALETKKGAKNILSQGKVISLYEEGLTEKAVKNAVPAVLDGHKAMCVNSTVLSSGVGHVLCKSGKYPLAIIWMEDKDGICVSLRANGMVDTSKIAAKYGGGGHRGASGFRLKRGEKFPWKIL</sequence>
<comment type="caution">
    <text evidence="2">The sequence shown here is derived from an EMBL/GenBank/DDBJ whole genome shotgun (WGS) entry which is preliminary data.</text>
</comment>
<reference evidence="2 3" key="1">
    <citation type="journal article" date="2015" name="Nature">
        <title>rRNA introns, odd ribosomes, and small enigmatic genomes across a large radiation of phyla.</title>
        <authorList>
            <person name="Brown C.T."/>
            <person name="Hug L.A."/>
            <person name="Thomas B.C."/>
            <person name="Sharon I."/>
            <person name="Castelle C.J."/>
            <person name="Singh A."/>
            <person name="Wilkins M.J."/>
            <person name="Williams K.H."/>
            <person name="Banfield J.F."/>
        </authorList>
    </citation>
    <scope>NUCLEOTIDE SEQUENCE [LARGE SCALE GENOMIC DNA]</scope>
</reference>
<dbReference type="EMBL" id="LCLJ01000004">
    <property type="protein sequence ID" value="KKU15728.1"/>
    <property type="molecule type" value="Genomic_DNA"/>
</dbReference>
<accession>A0A0G1QDA3</accession>
<dbReference type="Pfam" id="PF02272">
    <property type="entry name" value="DHHA1"/>
    <property type="match status" value="1"/>
</dbReference>
<dbReference type="SUPFAM" id="SSF64182">
    <property type="entry name" value="DHH phosphoesterases"/>
    <property type="match status" value="1"/>
</dbReference>
<proteinExistence type="predicted"/>
<dbReference type="Proteomes" id="UP000034727">
    <property type="component" value="Unassembled WGS sequence"/>
</dbReference>
<dbReference type="PANTHER" id="PTHR42146:SF1">
    <property type="entry name" value="OLIGORIBONUCLEASE NRNB"/>
    <property type="match status" value="1"/>
</dbReference>
<evidence type="ECO:0000259" key="1">
    <source>
        <dbReference type="Pfam" id="PF02272"/>
    </source>
</evidence>